<gene>
    <name evidence="1" type="ORF">SCUCBS95973_002338</name>
</gene>
<keyword evidence="2" id="KW-1185">Reference proteome</keyword>
<dbReference type="EMBL" id="CAWUHB010000009">
    <property type="protein sequence ID" value="CAK7215034.1"/>
    <property type="molecule type" value="Genomic_DNA"/>
</dbReference>
<evidence type="ECO:0000313" key="1">
    <source>
        <dbReference type="EMBL" id="CAK7215034.1"/>
    </source>
</evidence>
<comment type="caution">
    <text evidence="1">The sequence shown here is derived from an EMBL/GenBank/DDBJ whole genome shotgun (WGS) entry which is preliminary data.</text>
</comment>
<name>A0ABP0B655_9PEZI</name>
<protein>
    <submittedName>
        <fullName evidence="1">Uncharacterized protein</fullName>
    </submittedName>
</protein>
<accession>A0ABP0B655</accession>
<reference evidence="1 2" key="1">
    <citation type="submission" date="2024-01" db="EMBL/GenBank/DDBJ databases">
        <authorList>
            <person name="Allen C."/>
            <person name="Tagirdzhanova G."/>
        </authorList>
    </citation>
    <scope>NUCLEOTIDE SEQUENCE [LARGE SCALE GENOMIC DNA]</scope>
</reference>
<sequence>MREALVECFQALTALVRPEIRCQLVLKTEDLDVAAPPEPLLEIFEVVMAGAPGFSIGPDGSITMEASLGFEVNIDLIQLGAGSIGCIYESKPYFEGALASKADLLRLRAVTVACRAEDGDVLDLKWLLAAVMLEEQLLPRLAEEDLESVVEAGERALPPVWRLVLAAALGEENHRGVSRLLLL</sequence>
<evidence type="ECO:0000313" key="2">
    <source>
        <dbReference type="Proteomes" id="UP001642405"/>
    </source>
</evidence>
<organism evidence="1 2">
    <name type="scientific">Sporothrix curviconia</name>
    <dbReference type="NCBI Taxonomy" id="1260050"/>
    <lineage>
        <taxon>Eukaryota</taxon>
        <taxon>Fungi</taxon>
        <taxon>Dikarya</taxon>
        <taxon>Ascomycota</taxon>
        <taxon>Pezizomycotina</taxon>
        <taxon>Sordariomycetes</taxon>
        <taxon>Sordariomycetidae</taxon>
        <taxon>Ophiostomatales</taxon>
        <taxon>Ophiostomataceae</taxon>
        <taxon>Sporothrix</taxon>
    </lineage>
</organism>
<proteinExistence type="predicted"/>
<dbReference type="Proteomes" id="UP001642405">
    <property type="component" value="Unassembled WGS sequence"/>
</dbReference>